<keyword evidence="6" id="KW-0560">Oxidoreductase</keyword>
<dbReference type="STRING" id="1817822.A2826_02170"/>
<keyword evidence="5" id="KW-0665">Pyrimidine biosynthesis</keyword>
<evidence type="ECO:0000256" key="1">
    <source>
        <dbReference type="ARBA" id="ARBA00001917"/>
    </source>
</evidence>
<evidence type="ECO:0000256" key="6">
    <source>
        <dbReference type="ARBA" id="ARBA00023002"/>
    </source>
</evidence>
<keyword evidence="3" id="KW-0285">Flavoprotein</keyword>
<dbReference type="AlphaFoldDB" id="A0A1F5NUJ7"/>
<proteinExistence type="predicted"/>
<evidence type="ECO:0000256" key="4">
    <source>
        <dbReference type="ARBA" id="ARBA00022643"/>
    </source>
</evidence>
<accession>A0A1F5NUJ7</accession>
<dbReference type="PIRSF" id="PIRSF000164">
    <property type="entry name" value="DHO_oxidase"/>
    <property type="match status" value="1"/>
</dbReference>
<dbReference type="GO" id="GO:0004152">
    <property type="term" value="F:dihydroorotate dehydrogenase activity"/>
    <property type="evidence" value="ECO:0007669"/>
    <property type="project" value="InterPro"/>
</dbReference>
<dbReference type="PANTHER" id="PTHR48109">
    <property type="entry name" value="DIHYDROOROTATE DEHYDROGENASE (QUINONE), MITOCHONDRIAL-RELATED"/>
    <property type="match status" value="1"/>
</dbReference>
<dbReference type="InterPro" id="IPR013785">
    <property type="entry name" value="Aldolase_TIM"/>
</dbReference>
<dbReference type="SUPFAM" id="SSF51395">
    <property type="entry name" value="FMN-linked oxidoreductases"/>
    <property type="match status" value="1"/>
</dbReference>
<keyword evidence="4" id="KW-0288">FMN</keyword>
<dbReference type="InterPro" id="IPR050074">
    <property type="entry name" value="DHO_dehydrogenase"/>
</dbReference>
<dbReference type="Proteomes" id="UP000177912">
    <property type="component" value="Unassembled WGS sequence"/>
</dbReference>
<comment type="caution">
    <text evidence="8">The sequence shown here is derived from an EMBL/GenBank/DDBJ whole genome shotgun (WGS) entry which is preliminary data.</text>
</comment>
<comment type="pathway">
    <text evidence="2">Pyrimidine metabolism; UMP biosynthesis via de novo pathway.</text>
</comment>
<comment type="cofactor">
    <cofactor evidence="1">
        <name>FMN</name>
        <dbReference type="ChEBI" id="CHEBI:58210"/>
    </cofactor>
</comment>
<evidence type="ECO:0000256" key="3">
    <source>
        <dbReference type="ARBA" id="ARBA00022630"/>
    </source>
</evidence>
<dbReference type="GO" id="GO:0044205">
    <property type="term" value="P:'de novo' UMP biosynthetic process"/>
    <property type="evidence" value="ECO:0007669"/>
    <property type="project" value="UniProtKB-UniPathway"/>
</dbReference>
<name>A0A1F5NUJ7_9BACT</name>
<gene>
    <name evidence="8" type="ORF">A2826_02170</name>
</gene>
<organism evidence="8 9">
    <name type="scientific">Candidatus Doudnabacteria bacterium RIFCSPHIGHO2_01_FULL_43_23</name>
    <dbReference type="NCBI Taxonomy" id="1817822"/>
    <lineage>
        <taxon>Bacteria</taxon>
        <taxon>Candidatus Doudnaibacteriota</taxon>
    </lineage>
</organism>
<dbReference type="GO" id="GO:0005737">
    <property type="term" value="C:cytoplasm"/>
    <property type="evidence" value="ECO:0007669"/>
    <property type="project" value="InterPro"/>
</dbReference>
<sequence>MLRPFYDPEKSYEENYERGPFGIFSNGEIFTVAKQPAFSVHGKKLHSKFGIPPGPLINSNFVAAAFQKGFDICVYKTVRSESYPSHPFPNVLAVHPAGDLTMDIAKKPLIADNDYVEPLSITNSFGVPSKNPDVWQEDVKKALKSQGEGQLLILSFMGTIKEGQTEKEFIQNHVDAARLSKETGAEILEVNLSCPNIGNEGLICYDLSATKKICQAIKSEIGNTPLVIKIGYFDDDEELKKLAEIANEYADDVSAINTLQATIVDKQGSQILPGKNRAKSGVCGASIKWAGIDMVRRLKKIKNDNEYKFSITGIGGVITPGDFNDYITAGSDAVMSATGAMWNPYLAQEIKANL</sequence>
<dbReference type="PANTHER" id="PTHR48109:SF1">
    <property type="entry name" value="DIHYDROOROTATE DEHYDROGENASE (FUMARATE)"/>
    <property type="match status" value="1"/>
</dbReference>
<dbReference type="InterPro" id="IPR005720">
    <property type="entry name" value="Dihydroorotate_DH_cat"/>
</dbReference>
<reference evidence="8 9" key="1">
    <citation type="journal article" date="2016" name="Nat. Commun.">
        <title>Thousands of microbial genomes shed light on interconnected biogeochemical processes in an aquifer system.</title>
        <authorList>
            <person name="Anantharaman K."/>
            <person name="Brown C.T."/>
            <person name="Hug L.A."/>
            <person name="Sharon I."/>
            <person name="Castelle C.J."/>
            <person name="Probst A.J."/>
            <person name="Thomas B.C."/>
            <person name="Singh A."/>
            <person name="Wilkins M.J."/>
            <person name="Karaoz U."/>
            <person name="Brodie E.L."/>
            <person name="Williams K.H."/>
            <person name="Hubbard S.S."/>
            <person name="Banfield J.F."/>
        </authorList>
    </citation>
    <scope>NUCLEOTIDE SEQUENCE [LARGE SCALE GENOMIC DNA]</scope>
</reference>
<dbReference type="GO" id="GO:0006207">
    <property type="term" value="P:'de novo' pyrimidine nucleobase biosynthetic process"/>
    <property type="evidence" value="ECO:0007669"/>
    <property type="project" value="TreeGrafter"/>
</dbReference>
<dbReference type="UniPathway" id="UPA00070"/>
<feature type="domain" description="Dihydroorotate dehydrogenase catalytic" evidence="7">
    <location>
        <begin position="119"/>
        <end position="354"/>
    </location>
</feature>
<dbReference type="EMBL" id="MFEI01000008">
    <property type="protein sequence ID" value="OGE81339.1"/>
    <property type="molecule type" value="Genomic_DNA"/>
</dbReference>
<dbReference type="InterPro" id="IPR012135">
    <property type="entry name" value="Dihydroorotate_DH_1_2"/>
</dbReference>
<evidence type="ECO:0000313" key="8">
    <source>
        <dbReference type="EMBL" id="OGE81339.1"/>
    </source>
</evidence>
<evidence type="ECO:0000259" key="7">
    <source>
        <dbReference type="Pfam" id="PF01180"/>
    </source>
</evidence>
<dbReference type="Gene3D" id="3.20.20.70">
    <property type="entry name" value="Aldolase class I"/>
    <property type="match status" value="1"/>
</dbReference>
<evidence type="ECO:0000256" key="2">
    <source>
        <dbReference type="ARBA" id="ARBA00004725"/>
    </source>
</evidence>
<protein>
    <recommendedName>
        <fullName evidence="7">Dihydroorotate dehydrogenase catalytic domain-containing protein</fullName>
    </recommendedName>
</protein>
<dbReference type="Pfam" id="PF01180">
    <property type="entry name" value="DHO_dh"/>
    <property type="match status" value="1"/>
</dbReference>
<evidence type="ECO:0000313" key="9">
    <source>
        <dbReference type="Proteomes" id="UP000177912"/>
    </source>
</evidence>
<evidence type="ECO:0000256" key="5">
    <source>
        <dbReference type="ARBA" id="ARBA00022975"/>
    </source>
</evidence>